<dbReference type="Proteomes" id="UP000000763">
    <property type="component" value="Chromosome 11"/>
</dbReference>
<dbReference type="Pfam" id="PF03732">
    <property type="entry name" value="Retrotrans_gag"/>
    <property type="match status" value="1"/>
</dbReference>
<feature type="region of interest" description="Disordered" evidence="1">
    <location>
        <begin position="274"/>
        <end position="309"/>
    </location>
</feature>
<evidence type="ECO:0000313" key="4">
    <source>
        <dbReference type="Proteomes" id="UP000000763"/>
    </source>
</evidence>
<feature type="domain" description="Retrotransposon gag" evidence="2">
    <location>
        <begin position="101"/>
        <end position="171"/>
    </location>
</feature>
<dbReference type="EMBL" id="AC145812">
    <property type="protein sequence ID" value="AAX94976.1"/>
    <property type="molecule type" value="Genomic_DNA"/>
</dbReference>
<organism evidence="3 4">
    <name type="scientific">Oryza sativa subsp. japonica</name>
    <name type="common">Rice</name>
    <dbReference type="NCBI Taxonomy" id="39947"/>
    <lineage>
        <taxon>Eukaryota</taxon>
        <taxon>Viridiplantae</taxon>
        <taxon>Streptophyta</taxon>
        <taxon>Embryophyta</taxon>
        <taxon>Tracheophyta</taxon>
        <taxon>Spermatophyta</taxon>
        <taxon>Magnoliopsida</taxon>
        <taxon>Liliopsida</taxon>
        <taxon>Poales</taxon>
        <taxon>Poaceae</taxon>
        <taxon>BOP clade</taxon>
        <taxon>Oryzoideae</taxon>
        <taxon>Oryzeae</taxon>
        <taxon>Oryzinae</taxon>
        <taxon>Oryza</taxon>
        <taxon>Oryza sativa</taxon>
    </lineage>
</organism>
<evidence type="ECO:0000259" key="2">
    <source>
        <dbReference type="Pfam" id="PF03732"/>
    </source>
</evidence>
<proteinExistence type="predicted"/>
<evidence type="ECO:0000313" key="3">
    <source>
        <dbReference type="EMBL" id="AAX94976.1"/>
    </source>
</evidence>
<protein>
    <submittedName>
        <fullName evidence="3">Retrotransposon protein, putative, Ty3-gypsy sub-class</fullName>
    </submittedName>
</protein>
<reference evidence="4" key="1">
    <citation type="journal article" date="2005" name="Nature">
        <title>The map-based sequence of the rice genome.</title>
        <authorList>
            <consortium name="International rice genome sequencing project (IRGSP)"/>
            <person name="Matsumoto T."/>
            <person name="Wu J."/>
            <person name="Kanamori H."/>
            <person name="Katayose Y."/>
            <person name="Fujisawa M."/>
            <person name="Namiki N."/>
            <person name="Mizuno H."/>
            <person name="Yamamoto K."/>
            <person name="Antonio B.A."/>
            <person name="Baba T."/>
            <person name="Sakata K."/>
            <person name="Nagamura Y."/>
            <person name="Aoki H."/>
            <person name="Arikawa K."/>
            <person name="Arita K."/>
            <person name="Bito T."/>
            <person name="Chiden Y."/>
            <person name="Fujitsuka N."/>
            <person name="Fukunaka R."/>
            <person name="Hamada M."/>
            <person name="Harada C."/>
            <person name="Hayashi A."/>
            <person name="Hijishita S."/>
            <person name="Honda M."/>
            <person name="Hosokawa S."/>
            <person name="Ichikawa Y."/>
            <person name="Idonuma A."/>
            <person name="Iijima M."/>
            <person name="Ikeda M."/>
            <person name="Ikeno M."/>
            <person name="Ito K."/>
            <person name="Ito S."/>
            <person name="Ito T."/>
            <person name="Ito Y."/>
            <person name="Ito Y."/>
            <person name="Iwabuchi A."/>
            <person name="Kamiya K."/>
            <person name="Karasawa W."/>
            <person name="Kurita K."/>
            <person name="Katagiri S."/>
            <person name="Kikuta A."/>
            <person name="Kobayashi H."/>
            <person name="Kobayashi N."/>
            <person name="Machita K."/>
            <person name="Maehara T."/>
            <person name="Masukawa M."/>
            <person name="Mizubayashi T."/>
            <person name="Mukai Y."/>
            <person name="Nagasaki H."/>
            <person name="Nagata Y."/>
            <person name="Naito S."/>
            <person name="Nakashima M."/>
            <person name="Nakama Y."/>
            <person name="Nakamichi Y."/>
            <person name="Nakamura M."/>
            <person name="Meguro A."/>
            <person name="Negishi M."/>
            <person name="Ohta I."/>
            <person name="Ohta T."/>
            <person name="Okamoto M."/>
            <person name="Ono N."/>
            <person name="Saji S."/>
            <person name="Sakaguchi M."/>
            <person name="Sakai K."/>
            <person name="Shibata M."/>
            <person name="Shimokawa T."/>
            <person name="Song J."/>
            <person name="Takazaki Y."/>
            <person name="Terasawa K."/>
            <person name="Tsugane M."/>
            <person name="Tsuji K."/>
            <person name="Ueda S."/>
            <person name="Waki K."/>
            <person name="Yamagata H."/>
            <person name="Yamamoto M."/>
            <person name="Yamamoto S."/>
            <person name="Yamane H."/>
            <person name="Yoshiki S."/>
            <person name="Yoshihara R."/>
            <person name="Yukawa K."/>
            <person name="Zhong H."/>
            <person name="Yano M."/>
            <person name="Yuan Q."/>
            <person name="Ouyang S."/>
            <person name="Liu J."/>
            <person name="Jones K.M."/>
            <person name="Gansberger K."/>
            <person name="Moffat K."/>
            <person name="Hill J."/>
            <person name="Bera J."/>
            <person name="Fadrosh D."/>
            <person name="Jin S."/>
            <person name="Johri S."/>
            <person name="Kim M."/>
            <person name="Overton L."/>
            <person name="Reardon M."/>
            <person name="Tsitrin T."/>
            <person name="Vuong H."/>
            <person name="Weaver B."/>
            <person name="Ciecko A."/>
            <person name="Tallon L."/>
            <person name="Jackson J."/>
            <person name="Pai G."/>
            <person name="Aken S.V."/>
            <person name="Utterback T."/>
            <person name="Reidmuller S."/>
            <person name="Feldblyum T."/>
            <person name="Hsiao J."/>
            <person name="Zismann V."/>
            <person name="Iobst S."/>
            <person name="de Vazeille A.R."/>
            <person name="Buell C.R."/>
            <person name="Ying K."/>
            <person name="Li Y."/>
            <person name="Lu T."/>
            <person name="Huang Y."/>
            <person name="Zhao Q."/>
            <person name="Feng Q."/>
            <person name="Zhang L."/>
            <person name="Zhu J."/>
            <person name="Weng Q."/>
            <person name="Mu J."/>
            <person name="Lu Y."/>
            <person name="Fan D."/>
            <person name="Liu Y."/>
            <person name="Guan J."/>
            <person name="Zhang Y."/>
            <person name="Yu S."/>
            <person name="Liu X."/>
            <person name="Zhang Y."/>
            <person name="Hong G."/>
            <person name="Han B."/>
            <person name="Choisne N."/>
            <person name="Demange N."/>
            <person name="Orjeda G."/>
            <person name="Samain S."/>
            <person name="Cattolico L."/>
            <person name="Pelletier E."/>
            <person name="Couloux A."/>
            <person name="Segurens B."/>
            <person name="Wincker P."/>
            <person name="D'Hont A."/>
            <person name="Scarpelli C."/>
            <person name="Weissenbach J."/>
            <person name="Salanoubat M."/>
            <person name="Quetier F."/>
            <person name="Yu Y."/>
            <person name="Kim H.R."/>
            <person name="Rambo T."/>
            <person name="Currie J."/>
            <person name="Collura K."/>
            <person name="Luo M."/>
            <person name="Yang T."/>
            <person name="Ammiraju J.S.S."/>
            <person name="Engler F."/>
            <person name="Soderlund C."/>
            <person name="Wing R.A."/>
            <person name="Palmer L.E."/>
            <person name="de la Bastide M."/>
            <person name="Spiegel L."/>
            <person name="Nascimento L."/>
            <person name="Zutavern T."/>
            <person name="O'Shaughnessy A."/>
            <person name="Dike S."/>
            <person name="Dedhia N."/>
            <person name="Preston R."/>
            <person name="Balija V."/>
            <person name="McCombie W.R."/>
            <person name="Chow T."/>
            <person name="Chen H."/>
            <person name="Chung M."/>
            <person name="Chen C."/>
            <person name="Shaw J."/>
            <person name="Wu H."/>
            <person name="Hsiao K."/>
            <person name="Chao Y."/>
            <person name="Chu M."/>
            <person name="Cheng C."/>
            <person name="Hour A."/>
            <person name="Lee P."/>
            <person name="Lin S."/>
            <person name="Lin Y."/>
            <person name="Liou J."/>
            <person name="Liu S."/>
            <person name="Hsing Y."/>
            <person name="Raghuvanshi S."/>
            <person name="Mohanty A."/>
            <person name="Bharti A.K."/>
            <person name="Gaur A."/>
            <person name="Gupta V."/>
            <person name="Kumar D."/>
            <person name="Ravi V."/>
            <person name="Vij S."/>
            <person name="Kapur A."/>
            <person name="Khurana P."/>
            <person name="Khurana P."/>
            <person name="Khurana J.P."/>
            <person name="Tyagi A.K."/>
            <person name="Gaikwad K."/>
            <person name="Singh A."/>
            <person name="Dalal V."/>
            <person name="Srivastava S."/>
            <person name="Dixit A."/>
            <person name="Pal A.K."/>
            <person name="Ghazi I.A."/>
            <person name="Yadav M."/>
            <person name="Pandit A."/>
            <person name="Bhargava A."/>
            <person name="Sureshbabu K."/>
            <person name="Batra K."/>
            <person name="Sharma T.R."/>
            <person name="Mohapatra T."/>
            <person name="Singh N.K."/>
            <person name="Messing J."/>
            <person name="Nelson A.B."/>
            <person name="Fuks G."/>
            <person name="Kavchok S."/>
            <person name="Keizer G."/>
            <person name="Linton E."/>
            <person name="Llaca V."/>
            <person name="Song R."/>
            <person name="Tanyolac B."/>
            <person name="Young S."/>
            <person name="Ho-Il K."/>
            <person name="Hahn J.H."/>
            <person name="Sangsakoo G."/>
            <person name="Vanavichit A."/>
            <person name="de Mattos Luiz.A.T."/>
            <person name="Zimmer P.D."/>
            <person name="Malone G."/>
            <person name="Dellagostin O."/>
            <person name="de Oliveira A.C."/>
            <person name="Bevan M."/>
            <person name="Bancroft I."/>
            <person name="Minx P."/>
            <person name="Cordum H."/>
            <person name="Wilson R."/>
            <person name="Cheng Z."/>
            <person name="Jin W."/>
            <person name="Jiang J."/>
            <person name="Leong S.A."/>
            <person name="Iwama H."/>
            <person name="Gojobori T."/>
            <person name="Itoh T."/>
            <person name="Niimura Y."/>
            <person name="Fujii Y."/>
            <person name="Habara T."/>
            <person name="Sakai H."/>
            <person name="Sato Y."/>
            <person name="Wilson G."/>
            <person name="Kumar K."/>
            <person name="McCouch S."/>
            <person name="Juretic N."/>
            <person name="Hoen D."/>
            <person name="Wright S."/>
            <person name="Bruskiewich R."/>
            <person name="Bureau T."/>
            <person name="Miyao A."/>
            <person name="Hirochika H."/>
            <person name="Nishikawa T."/>
            <person name="Kadowaki K."/>
            <person name="Sugiura M."/>
            <person name="Burr B."/>
            <person name="Sasaki T."/>
        </authorList>
    </citation>
    <scope>NUCLEOTIDE SEQUENCE [LARGE SCALE GENOMIC DNA]</scope>
    <source>
        <strain evidence="4">cv. Nipponbare</strain>
    </source>
</reference>
<accession>Q2R5E6</accession>
<sequence>MIANSGCRARLIKDATKKMTTTEIAVGTTTVGDDRILENLDVILVFVPRNQVTHHHHRHPHHPRHQTDIHGGHTIADNPPPPAAGVELSVVLYEMFDSLRDFDREQYRNLWQQIVANFQGTYKRHAIEDDLHALTQNPGESLRDYVRRFNECRNMIPEIIDASVIRSFKTGTTLRLLLTPTDQPFHGITPQSSSKPLGKITLPVTFGQANNFRTEQITGFDTAYNAIIRRTALAKFMAGSHYAYQVLKMPGPKGTITIQGNAKLAGQCDRRSLDMVEHTPNPPATAEPPKKVSKTNKKPKPDDTIKIVPLSSAIPDKTVKIGASLDEK</sequence>
<dbReference type="InterPro" id="IPR005162">
    <property type="entry name" value="Retrotrans_gag_dom"/>
</dbReference>
<gene>
    <name evidence="3" type="ordered locus">LOC_Os11g25270</name>
</gene>
<reference evidence="4" key="2">
    <citation type="journal article" date="2008" name="Nucleic Acids Res.">
        <title>The rice annotation project database (RAP-DB): 2008 update.</title>
        <authorList>
            <consortium name="The rice annotation project (RAP)"/>
        </authorList>
    </citation>
    <scope>GENOME REANNOTATION</scope>
    <source>
        <strain evidence="4">cv. Nipponbare</strain>
    </source>
</reference>
<dbReference type="AlphaFoldDB" id="Q2R5E6"/>
<name>Q2R5E6_ORYSJ</name>
<evidence type="ECO:0000256" key="1">
    <source>
        <dbReference type="SAM" id="MobiDB-lite"/>
    </source>
</evidence>